<dbReference type="EMBL" id="FZPD01000003">
    <property type="protein sequence ID" value="SNS95390.1"/>
    <property type="molecule type" value="Genomic_DNA"/>
</dbReference>
<protein>
    <submittedName>
        <fullName evidence="2">cAMP-binding domain of CRP or a regulatory subunit of cAMP-dependent protein kinases</fullName>
    </submittedName>
</protein>
<keyword evidence="2" id="KW-0418">Kinase</keyword>
<reference evidence="2 3" key="1">
    <citation type="submission" date="2017-06" db="EMBL/GenBank/DDBJ databases">
        <authorList>
            <person name="Kim H.J."/>
            <person name="Triplett B.A."/>
        </authorList>
    </citation>
    <scope>NUCLEOTIDE SEQUENCE [LARGE SCALE GENOMIC DNA]</scope>
    <source>
        <strain evidence="2 3">DSM 19307</strain>
    </source>
</reference>
<evidence type="ECO:0000313" key="2">
    <source>
        <dbReference type="EMBL" id="SNS95390.1"/>
    </source>
</evidence>
<accession>A0A239INZ8</accession>
<dbReference type="Pfam" id="PF00027">
    <property type="entry name" value="cNMP_binding"/>
    <property type="match status" value="1"/>
</dbReference>
<dbReference type="InterPro" id="IPR014710">
    <property type="entry name" value="RmlC-like_jellyroll"/>
</dbReference>
<dbReference type="InterPro" id="IPR000595">
    <property type="entry name" value="cNMP-bd_dom"/>
</dbReference>
<dbReference type="AlphaFoldDB" id="A0A239INZ8"/>
<proteinExistence type="predicted"/>
<dbReference type="PROSITE" id="PS50042">
    <property type="entry name" value="CNMP_BINDING_3"/>
    <property type="match status" value="1"/>
</dbReference>
<name>A0A239INZ8_EKHLU</name>
<dbReference type="Gene3D" id="2.60.120.10">
    <property type="entry name" value="Jelly Rolls"/>
    <property type="match status" value="1"/>
</dbReference>
<evidence type="ECO:0000313" key="3">
    <source>
        <dbReference type="Proteomes" id="UP000198393"/>
    </source>
</evidence>
<dbReference type="SUPFAM" id="SSF51206">
    <property type="entry name" value="cAMP-binding domain-like"/>
    <property type="match status" value="1"/>
</dbReference>
<feature type="domain" description="Cyclic nucleotide-binding" evidence="1">
    <location>
        <begin position="12"/>
        <end position="116"/>
    </location>
</feature>
<evidence type="ECO:0000259" key="1">
    <source>
        <dbReference type="PROSITE" id="PS50042"/>
    </source>
</evidence>
<dbReference type="OrthoDB" id="792939at2"/>
<sequence length="191" mass="22227">MQSHIFESYFGKYIDISPEALEFLNASFQEMNYSGREMIVESGGYAKYFYFVLSGVQALYIINEKGEKVILGFSFKGSPSGAFDSFITSKPSHFFLEALSPSKLIGINKQKFDELFERFPEFYKWRALFMEDILLGRISREVEITTMTAKKRFDAFVKRCPPELLEIPQKYLASYLNMKPETFSRLRALRD</sequence>
<dbReference type="Proteomes" id="UP000198393">
    <property type="component" value="Unassembled WGS sequence"/>
</dbReference>
<keyword evidence="3" id="KW-1185">Reference proteome</keyword>
<gene>
    <name evidence="2" type="ORF">SAMN05421640_1759</name>
</gene>
<dbReference type="CDD" id="cd00038">
    <property type="entry name" value="CAP_ED"/>
    <property type="match status" value="1"/>
</dbReference>
<dbReference type="InterPro" id="IPR018490">
    <property type="entry name" value="cNMP-bd_dom_sf"/>
</dbReference>
<dbReference type="RefSeq" id="WP_089356501.1">
    <property type="nucleotide sequence ID" value="NZ_FZPD01000003.1"/>
</dbReference>
<organism evidence="2 3">
    <name type="scientific">Ekhidna lutea</name>
    <dbReference type="NCBI Taxonomy" id="447679"/>
    <lineage>
        <taxon>Bacteria</taxon>
        <taxon>Pseudomonadati</taxon>
        <taxon>Bacteroidota</taxon>
        <taxon>Cytophagia</taxon>
        <taxon>Cytophagales</taxon>
        <taxon>Reichenbachiellaceae</taxon>
        <taxon>Ekhidna</taxon>
    </lineage>
</organism>
<dbReference type="GO" id="GO:0016301">
    <property type="term" value="F:kinase activity"/>
    <property type="evidence" value="ECO:0007669"/>
    <property type="project" value="UniProtKB-KW"/>
</dbReference>
<keyword evidence="2" id="KW-0808">Transferase</keyword>